<dbReference type="Gene3D" id="3.40.50.12780">
    <property type="entry name" value="N-terminal domain of ligase-like"/>
    <property type="match status" value="1"/>
</dbReference>
<evidence type="ECO:0000256" key="1">
    <source>
        <dbReference type="ARBA" id="ARBA00006432"/>
    </source>
</evidence>
<dbReference type="InterPro" id="IPR000873">
    <property type="entry name" value="AMP-dep_synth/lig_dom"/>
</dbReference>
<dbReference type="Proteomes" id="UP000175669">
    <property type="component" value="Unassembled WGS sequence"/>
</dbReference>
<name>A0A1E8CK82_9GAMM</name>
<comment type="similarity">
    <text evidence="1">Belongs to the ATP-dependent AMP-binding enzyme family.</text>
</comment>
<accession>A0A1E8CK82</accession>
<dbReference type="PANTHER" id="PTHR43201:SF5">
    <property type="entry name" value="MEDIUM-CHAIN ACYL-COA LIGASE ACSF2, MITOCHONDRIAL"/>
    <property type="match status" value="1"/>
</dbReference>
<dbReference type="OrthoDB" id="9787658at2"/>
<dbReference type="Pfam" id="PF00501">
    <property type="entry name" value="AMP-binding"/>
    <property type="match status" value="1"/>
</dbReference>
<dbReference type="Gene3D" id="3.30.300.30">
    <property type="match status" value="1"/>
</dbReference>
<dbReference type="RefSeq" id="WP_070116314.1">
    <property type="nucleotide sequence ID" value="NZ_CAXATG010000001.1"/>
</dbReference>
<evidence type="ECO:0000313" key="5">
    <source>
        <dbReference type="Proteomes" id="UP000175669"/>
    </source>
</evidence>
<evidence type="ECO:0000259" key="3">
    <source>
        <dbReference type="Pfam" id="PF00501"/>
    </source>
</evidence>
<evidence type="ECO:0000256" key="2">
    <source>
        <dbReference type="ARBA" id="ARBA00022598"/>
    </source>
</evidence>
<keyword evidence="2" id="KW-0436">Ligase</keyword>
<dbReference type="SUPFAM" id="SSF56801">
    <property type="entry name" value="Acetyl-CoA synthetase-like"/>
    <property type="match status" value="1"/>
</dbReference>
<proteinExistence type="inferred from homology"/>
<keyword evidence="5" id="KW-1185">Reference proteome</keyword>
<dbReference type="PANTHER" id="PTHR43201">
    <property type="entry name" value="ACYL-COA SYNTHETASE"/>
    <property type="match status" value="1"/>
</dbReference>
<gene>
    <name evidence="4" type="ORF">PHACT_05755</name>
</gene>
<reference evidence="5" key="1">
    <citation type="submission" date="2016-07" db="EMBL/GenBank/DDBJ databases">
        <authorList>
            <person name="Florea S."/>
            <person name="Webb J.S."/>
            <person name="Jaromczyk J."/>
            <person name="Schardl C.L."/>
        </authorList>
    </citation>
    <scope>NUCLEOTIDE SEQUENCE [LARGE SCALE GENOMIC DNA]</scope>
    <source>
        <strain evidence="5">KCTC 42131</strain>
    </source>
</reference>
<feature type="domain" description="AMP-dependent synthetase/ligase" evidence="3">
    <location>
        <begin position="89"/>
        <end position="249"/>
    </location>
</feature>
<dbReference type="AlphaFoldDB" id="A0A1E8CK82"/>
<dbReference type="GO" id="GO:0031956">
    <property type="term" value="F:medium-chain fatty acid-CoA ligase activity"/>
    <property type="evidence" value="ECO:0007669"/>
    <property type="project" value="TreeGrafter"/>
</dbReference>
<organism evidence="4 5">
    <name type="scientific">Pseudohongiella acticola</name>
    <dbReference type="NCBI Taxonomy" id="1524254"/>
    <lineage>
        <taxon>Bacteria</taxon>
        <taxon>Pseudomonadati</taxon>
        <taxon>Pseudomonadota</taxon>
        <taxon>Gammaproteobacteria</taxon>
        <taxon>Pseudomonadales</taxon>
        <taxon>Pseudohongiellaceae</taxon>
        <taxon>Pseudohongiella</taxon>
    </lineage>
</organism>
<dbReference type="InterPro" id="IPR042099">
    <property type="entry name" value="ANL_N_sf"/>
</dbReference>
<dbReference type="GO" id="GO:0006631">
    <property type="term" value="P:fatty acid metabolic process"/>
    <property type="evidence" value="ECO:0007669"/>
    <property type="project" value="TreeGrafter"/>
</dbReference>
<dbReference type="STRING" id="1524254.PHACT_05755"/>
<dbReference type="EMBL" id="MASR01000001">
    <property type="protein sequence ID" value="OFE12705.1"/>
    <property type="molecule type" value="Genomic_DNA"/>
</dbReference>
<comment type="caution">
    <text evidence="4">The sequence shown here is derived from an EMBL/GenBank/DDBJ whole genome shotgun (WGS) entry which is preliminary data.</text>
</comment>
<dbReference type="InterPro" id="IPR045851">
    <property type="entry name" value="AMP-bd_C_sf"/>
</dbReference>
<protein>
    <recommendedName>
        <fullName evidence="3">AMP-dependent synthetase/ligase domain-containing protein</fullName>
    </recommendedName>
</protein>
<sequence>MWWQQPGLLETYLHDFLSDSLHRRGLGDLLLNCDTPASGLLADPRYFGYSSLDMVELARRFALALGLDRTGISDLLLARRSAEGWLGVARRSLEIDDSTLHFYSSGSTGEPTASAHSLHRLKRETDFFQTLLPVPKRIVSTVPCHHIYGFIWSVLLPSTLACEQLRIHPTRSLPENWAQQLRDEDLIVATPEVWTLLLNQQIKLPDRFTGISSTAPLPVATAAAIRRRYPNATLTEVYGSSETAGLAWRQQDNVAFTLLPFWTLQSQNGSWLVQDQDDGQQYPLSDRLQLHDSSHFSILGRTDTVIQIHGNNINLALLADTLQTHIGIKQARVRSDSNSGDPGGSPSGLHYFLVLDQPPADISQWCRNFSDWLADSLGNVPPPRSVIIAPSLPVNTLGKTVSWDPSQYPLVTGCFRSGFGST</sequence>
<evidence type="ECO:0000313" key="4">
    <source>
        <dbReference type="EMBL" id="OFE12705.1"/>
    </source>
</evidence>